<evidence type="ECO:0000259" key="3">
    <source>
        <dbReference type="Pfam" id="PF17782"/>
    </source>
</evidence>
<evidence type="ECO:0000256" key="1">
    <source>
        <dbReference type="ARBA" id="ARBA00006525"/>
    </source>
</evidence>
<gene>
    <name evidence="4" type="ORF">A33Q_1694</name>
</gene>
<organism evidence="4 5">
    <name type="scientific">Indibacter alkaliphilus (strain CCUG 57479 / KCTC 22604 / LW1)</name>
    <dbReference type="NCBI Taxonomy" id="1189612"/>
    <lineage>
        <taxon>Bacteria</taxon>
        <taxon>Pseudomonadati</taxon>
        <taxon>Bacteroidota</taxon>
        <taxon>Cytophagia</taxon>
        <taxon>Cytophagales</taxon>
        <taxon>Cyclobacteriaceae</taxon>
    </lineage>
</organism>
<evidence type="ECO:0000259" key="2">
    <source>
        <dbReference type="Pfam" id="PF02481"/>
    </source>
</evidence>
<dbReference type="RefSeq" id="WP_009036350.1">
    <property type="nucleotide sequence ID" value="NZ_ALWO02000028.1"/>
</dbReference>
<dbReference type="EMBL" id="ALWO02000028">
    <property type="protein sequence ID" value="EOZ97721.1"/>
    <property type="molecule type" value="Genomic_DNA"/>
</dbReference>
<dbReference type="Proteomes" id="UP000006073">
    <property type="component" value="Unassembled WGS sequence"/>
</dbReference>
<dbReference type="Pfam" id="PF02481">
    <property type="entry name" value="DNA_processg_A"/>
    <property type="match status" value="1"/>
</dbReference>
<comment type="caution">
    <text evidence="4">The sequence shown here is derived from an EMBL/GenBank/DDBJ whole genome shotgun (WGS) entry which is preliminary data.</text>
</comment>
<reference evidence="4 5" key="1">
    <citation type="journal article" date="2013" name="Genome Announc.">
        <title>Draft Genome Sequence of Indibacter alkaliphilus Strain LW1T, Isolated from Lonar Lake, a Haloalkaline Lake in the Buldana District of Maharashtra, India.</title>
        <authorList>
            <person name="Singh A."/>
            <person name="Kumar Jangir P."/>
            <person name="Sharma R."/>
            <person name="Singh A."/>
            <person name="Kumar Pinnaka A."/>
            <person name="Shivaji S."/>
        </authorList>
    </citation>
    <scope>NUCLEOTIDE SEQUENCE [LARGE SCALE GENOMIC DNA]</scope>
    <source>
        <strain evidence="5">CCUG 57479 / KCTC 22604 / LW1</strain>
    </source>
</reference>
<dbReference type="InterPro" id="IPR036388">
    <property type="entry name" value="WH-like_DNA-bd_sf"/>
</dbReference>
<proteinExistence type="inferred from homology"/>
<dbReference type="Pfam" id="PF17782">
    <property type="entry name" value="WHD_DprA"/>
    <property type="match status" value="1"/>
</dbReference>
<protein>
    <submittedName>
        <fullName evidence="4">Rossmann fold nucleotide-binding protein Smf</fullName>
    </submittedName>
</protein>
<dbReference type="Gene3D" id="1.10.10.10">
    <property type="entry name" value="Winged helix-like DNA-binding domain superfamily/Winged helix DNA-binding domain"/>
    <property type="match status" value="1"/>
</dbReference>
<dbReference type="Gene3D" id="3.40.50.450">
    <property type="match status" value="1"/>
</dbReference>
<dbReference type="GO" id="GO:0009294">
    <property type="term" value="P:DNA-mediated transformation"/>
    <property type="evidence" value="ECO:0007669"/>
    <property type="project" value="InterPro"/>
</dbReference>
<dbReference type="InterPro" id="IPR003488">
    <property type="entry name" value="DprA"/>
</dbReference>
<feature type="domain" description="DprA winged helix" evidence="3">
    <location>
        <begin position="319"/>
        <end position="369"/>
    </location>
</feature>
<dbReference type="NCBIfam" id="TIGR00732">
    <property type="entry name" value="dprA"/>
    <property type="match status" value="1"/>
</dbReference>
<comment type="similarity">
    <text evidence="1">Belongs to the DprA/Smf family.</text>
</comment>
<dbReference type="AlphaFoldDB" id="S2DZY4"/>
<name>S2DZY4_INDAL</name>
<dbReference type="SUPFAM" id="SSF102405">
    <property type="entry name" value="MCP/YpsA-like"/>
    <property type="match status" value="1"/>
</dbReference>
<accession>S2DZY4</accession>
<dbReference type="eggNOG" id="COG0758">
    <property type="taxonomic scope" value="Bacteria"/>
</dbReference>
<evidence type="ECO:0000313" key="5">
    <source>
        <dbReference type="Proteomes" id="UP000006073"/>
    </source>
</evidence>
<feature type="domain" description="Smf/DprA SLOG" evidence="2">
    <location>
        <begin position="85"/>
        <end position="293"/>
    </location>
</feature>
<dbReference type="OrthoDB" id="9785707at2"/>
<keyword evidence="5" id="KW-1185">Reference proteome</keyword>
<dbReference type="PANTHER" id="PTHR43022">
    <property type="entry name" value="PROTEIN SMF"/>
    <property type="match status" value="1"/>
</dbReference>
<dbReference type="InterPro" id="IPR057666">
    <property type="entry name" value="DrpA_SLOG"/>
</dbReference>
<dbReference type="STRING" id="1189612.A33Q_1694"/>
<evidence type="ECO:0000313" key="4">
    <source>
        <dbReference type="EMBL" id="EOZ97721.1"/>
    </source>
</evidence>
<dbReference type="PANTHER" id="PTHR43022:SF1">
    <property type="entry name" value="PROTEIN SMF"/>
    <property type="match status" value="1"/>
</dbReference>
<sequence length="376" mass="41362">MSTAINEELHFELALNFIPKIGPAIFRNIMAYTGSARNFFEMPAGKAGKIPKVSKGLLELRKSKDIFLKNAEDIIENCLKKKITIVSFSSPAFPARLKPMDDCPMILFVKGNLNLNPLRTVGVVGTRNATEYGRNITKKIIDDLSPYTPTLISGLAYGIDIEAHRASLFNQNPTIAVLGSSVDQIYPSLHKNTALEMMESGGLVSEYPPGTVMHPSNFPRRNRIIAGLSDALIVVEAAQKGGALITAEIGYSYNKEIFAVPGNLQATYSEGCNQLIKQMKASIYTGPKDLEEALSWTREDGSSNNQVSPGFVDLEKYGKEEQAILKILKDKKEVEIDRLALLTDLSLSTLASKLLTLEFEGIIKSLPGKKYRLQAY</sequence>
<dbReference type="InterPro" id="IPR041614">
    <property type="entry name" value="DprA_WH"/>
</dbReference>